<dbReference type="AlphaFoldDB" id="A0A6B3RJU9"/>
<accession>A0A6B3RJU9</accession>
<dbReference type="Pfam" id="PF11249">
    <property type="entry name" value="DUF3047"/>
    <property type="match status" value="1"/>
</dbReference>
<proteinExistence type="predicted"/>
<dbReference type="Proteomes" id="UP000481421">
    <property type="component" value="Unassembled WGS sequence"/>
</dbReference>
<name>A0A6B3RJU9_9RHOB</name>
<dbReference type="InterPro" id="IPR021409">
    <property type="entry name" value="DUF3047"/>
</dbReference>
<evidence type="ECO:0000313" key="1">
    <source>
        <dbReference type="EMBL" id="NEX45423.1"/>
    </source>
</evidence>
<organism evidence="1 2">
    <name type="scientific">Pseudotabrizicola algicola</name>
    <dbReference type="NCBI Taxonomy" id="2709381"/>
    <lineage>
        <taxon>Bacteria</taxon>
        <taxon>Pseudomonadati</taxon>
        <taxon>Pseudomonadota</taxon>
        <taxon>Alphaproteobacteria</taxon>
        <taxon>Rhodobacterales</taxon>
        <taxon>Paracoccaceae</taxon>
        <taxon>Pseudotabrizicola</taxon>
    </lineage>
</organism>
<evidence type="ECO:0000313" key="2">
    <source>
        <dbReference type="Proteomes" id="UP000481421"/>
    </source>
</evidence>
<keyword evidence="2" id="KW-1185">Reference proteome</keyword>
<comment type="caution">
    <text evidence="1">The sequence shown here is derived from an EMBL/GenBank/DDBJ whole genome shotgun (WGS) entry which is preliminary data.</text>
</comment>
<protein>
    <submittedName>
        <fullName evidence="1">DUF3047 domain-containing protein</fullName>
    </submittedName>
</protein>
<sequence>MLPAAAPGPLSAAEIAFSGWTHQRFSLLGGNTWRQGGRDLGVESNGAVSLLWAAVPQASWQASTADWTWSVEVSVPPTDLSLRGGDDRNLSLYTIFAPPDVARAAQGMGIRKLLENPDIRVLMYVWGGAHDRGATVPSPYLGARGRTIVLRPAGVGQHRESVNLRADLARVYGRDDLALIGVAVSADSDDTKTRIKARIGNLRFSG</sequence>
<reference evidence="1 2" key="1">
    <citation type="submission" date="2020-02" db="EMBL/GenBank/DDBJ databases">
        <title>Rhodobacter algicola sp. nov., isolated from microalga culture.</title>
        <authorList>
            <person name="Park C.-Y."/>
        </authorList>
    </citation>
    <scope>NUCLEOTIDE SEQUENCE [LARGE SCALE GENOMIC DNA]</scope>
    <source>
        <strain evidence="1 2">ETT8</strain>
    </source>
</reference>
<gene>
    <name evidence="1" type="ORF">G3572_04350</name>
</gene>
<dbReference type="EMBL" id="JAAIKE010000001">
    <property type="protein sequence ID" value="NEX45423.1"/>
    <property type="molecule type" value="Genomic_DNA"/>
</dbReference>